<feature type="domain" description="GAG-pre-integrase" evidence="1">
    <location>
        <begin position="28"/>
        <end position="79"/>
    </location>
</feature>
<protein>
    <submittedName>
        <fullName evidence="2">Copia-type polyprotein</fullName>
    </submittedName>
</protein>
<accession>A0A392SWW7</accession>
<dbReference type="Pfam" id="PF13976">
    <property type="entry name" value="gag_pre-integrs"/>
    <property type="match status" value="1"/>
</dbReference>
<evidence type="ECO:0000313" key="3">
    <source>
        <dbReference type="Proteomes" id="UP000265520"/>
    </source>
</evidence>
<sequence length="83" mass="9554">MKNNSLALFDAKHNLIMKTPLSKNRTFQINMTTTKVMCLSAVKTDDKNWIWHARYGHLNFKSLRELGTNHMVSGLPVIKVPEK</sequence>
<name>A0A392SWW7_9FABA</name>
<evidence type="ECO:0000313" key="2">
    <source>
        <dbReference type="EMBL" id="MCI52714.1"/>
    </source>
</evidence>
<dbReference type="Proteomes" id="UP000265520">
    <property type="component" value="Unassembled WGS sequence"/>
</dbReference>
<dbReference type="InterPro" id="IPR025724">
    <property type="entry name" value="GAG-pre-integrase_dom"/>
</dbReference>
<keyword evidence="3" id="KW-1185">Reference proteome</keyword>
<dbReference type="AlphaFoldDB" id="A0A392SWW7"/>
<dbReference type="EMBL" id="LXQA010451699">
    <property type="protein sequence ID" value="MCI52714.1"/>
    <property type="molecule type" value="Genomic_DNA"/>
</dbReference>
<comment type="caution">
    <text evidence="2">The sequence shown here is derived from an EMBL/GenBank/DDBJ whole genome shotgun (WGS) entry which is preliminary data.</text>
</comment>
<proteinExistence type="predicted"/>
<feature type="non-terminal residue" evidence="2">
    <location>
        <position position="83"/>
    </location>
</feature>
<evidence type="ECO:0000259" key="1">
    <source>
        <dbReference type="Pfam" id="PF13976"/>
    </source>
</evidence>
<organism evidence="2 3">
    <name type="scientific">Trifolium medium</name>
    <dbReference type="NCBI Taxonomy" id="97028"/>
    <lineage>
        <taxon>Eukaryota</taxon>
        <taxon>Viridiplantae</taxon>
        <taxon>Streptophyta</taxon>
        <taxon>Embryophyta</taxon>
        <taxon>Tracheophyta</taxon>
        <taxon>Spermatophyta</taxon>
        <taxon>Magnoliopsida</taxon>
        <taxon>eudicotyledons</taxon>
        <taxon>Gunneridae</taxon>
        <taxon>Pentapetalae</taxon>
        <taxon>rosids</taxon>
        <taxon>fabids</taxon>
        <taxon>Fabales</taxon>
        <taxon>Fabaceae</taxon>
        <taxon>Papilionoideae</taxon>
        <taxon>50 kb inversion clade</taxon>
        <taxon>NPAAA clade</taxon>
        <taxon>Hologalegina</taxon>
        <taxon>IRL clade</taxon>
        <taxon>Trifolieae</taxon>
        <taxon>Trifolium</taxon>
    </lineage>
</organism>
<reference evidence="2 3" key="1">
    <citation type="journal article" date="2018" name="Front. Plant Sci.">
        <title>Red Clover (Trifolium pratense) and Zigzag Clover (T. medium) - A Picture of Genomic Similarities and Differences.</title>
        <authorList>
            <person name="Dluhosova J."/>
            <person name="Istvanek J."/>
            <person name="Nedelnik J."/>
            <person name="Repkova J."/>
        </authorList>
    </citation>
    <scope>NUCLEOTIDE SEQUENCE [LARGE SCALE GENOMIC DNA]</scope>
    <source>
        <strain evidence="3">cv. 10/8</strain>
        <tissue evidence="2">Leaf</tissue>
    </source>
</reference>